<keyword evidence="5" id="KW-1185">Reference proteome</keyword>
<feature type="compositionally biased region" description="Low complexity" evidence="2">
    <location>
        <begin position="257"/>
        <end position="267"/>
    </location>
</feature>
<feature type="transmembrane region" description="Helical" evidence="1">
    <location>
        <begin position="175"/>
        <end position="199"/>
    </location>
</feature>
<gene>
    <name evidence="4" type="ORF">ACFO5K_16240</name>
</gene>
<name>A0ABV8VLT4_9NOCA</name>
<feature type="transmembrane region" description="Helical" evidence="1">
    <location>
        <begin position="147"/>
        <end position="168"/>
    </location>
</feature>
<sequence length="293" mass="30352">MLDVLAAESADVFGRGTGVAWLALDLSGLGALVAFACVRHAKYSIRFRLLWLTMAAICLGGVGLWLANSVALLGVEVPGSTVRYNAALGVAAAAVAVVGVLAGLLIGGRELQLPRLIVGGLTMGLSVGLSTYLALDGLTVQGTVSESLGLIAVVVAMSMVLCTATLWTCQVVRNWWALVGAAVLFALGVAALYYTAVAALEFSIDPGVRTPSGMDLFDLVFPMFVIGSVGLTVPVTAILVAPDRRDAARAAFDRTAARVRPSTARPVQPVPARPVQPVPARDGRPVAPPARNR</sequence>
<keyword evidence="1" id="KW-0472">Membrane</keyword>
<dbReference type="PANTHER" id="PTHR35152:SF1">
    <property type="entry name" value="DOMAIN SIGNALLING PROTEIN, PUTATIVE (AFU_ORTHOLOGUE AFUA_5G11310)-RELATED"/>
    <property type="match status" value="1"/>
</dbReference>
<comment type="caution">
    <text evidence="4">The sequence shown here is derived from an EMBL/GenBank/DDBJ whole genome shotgun (WGS) entry which is preliminary data.</text>
</comment>
<feature type="transmembrane region" description="Helical" evidence="1">
    <location>
        <begin position="219"/>
        <end position="241"/>
    </location>
</feature>
<keyword evidence="1" id="KW-1133">Transmembrane helix</keyword>
<evidence type="ECO:0000256" key="2">
    <source>
        <dbReference type="SAM" id="MobiDB-lite"/>
    </source>
</evidence>
<evidence type="ECO:0000256" key="1">
    <source>
        <dbReference type="PROSITE-ProRule" id="PRU00244"/>
    </source>
</evidence>
<dbReference type="Proteomes" id="UP001595844">
    <property type="component" value="Unassembled WGS sequence"/>
</dbReference>
<evidence type="ECO:0000259" key="3">
    <source>
        <dbReference type="PROSITE" id="PS50924"/>
    </source>
</evidence>
<feature type="region of interest" description="Disordered" evidence="2">
    <location>
        <begin position="254"/>
        <end position="293"/>
    </location>
</feature>
<dbReference type="EMBL" id="JBHSDL010000014">
    <property type="protein sequence ID" value="MFC4375650.1"/>
    <property type="molecule type" value="Genomic_DNA"/>
</dbReference>
<proteinExistence type="predicted"/>
<dbReference type="PANTHER" id="PTHR35152">
    <property type="entry name" value="DOMAIN SIGNALLING PROTEIN, PUTATIVE (AFU_ORTHOLOGUE AFUA_5G11310)-RELATED"/>
    <property type="match status" value="1"/>
</dbReference>
<feature type="transmembrane region" description="Helical" evidence="1">
    <location>
        <begin position="86"/>
        <end position="106"/>
    </location>
</feature>
<feature type="compositionally biased region" description="Pro residues" evidence="2">
    <location>
        <begin position="268"/>
        <end position="277"/>
    </location>
</feature>
<feature type="transmembrane region" description="Helical" evidence="1">
    <location>
        <begin position="20"/>
        <end position="38"/>
    </location>
</feature>
<reference evidence="5" key="1">
    <citation type="journal article" date="2019" name="Int. J. Syst. Evol. Microbiol.">
        <title>The Global Catalogue of Microorganisms (GCM) 10K type strain sequencing project: providing services to taxonomists for standard genome sequencing and annotation.</title>
        <authorList>
            <consortium name="The Broad Institute Genomics Platform"/>
            <consortium name="The Broad Institute Genome Sequencing Center for Infectious Disease"/>
            <person name="Wu L."/>
            <person name="Ma J."/>
        </authorList>
    </citation>
    <scope>NUCLEOTIDE SEQUENCE [LARGE SCALE GENOMIC DNA]</scope>
    <source>
        <strain evidence="5">IBRC-M 10490</strain>
    </source>
</reference>
<accession>A0ABV8VLT4</accession>
<evidence type="ECO:0000313" key="5">
    <source>
        <dbReference type="Proteomes" id="UP001595844"/>
    </source>
</evidence>
<dbReference type="InterPro" id="IPR005330">
    <property type="entry name" value="MHYT_dom"/>
</dbReference>
<protein>
    <recommendedName>
        <fullName evidence="3">MHYT domain-containing protein</fullName>
    </recommendedName>
</protein>
<evidence type="ECO:0000313" key="4">
    <source>
        <dbReference type="EMBL" id="MFC4375650.1"/>
    </source>
</evidence>
<organism evidence="4 5">
    <name type="scientific">Nocardia halotolerans</name>
    <dbReference type="NCBI Taxonomy" id="1755878"/>
    <lineage>
        <taxon>Bacteria</taxon>
        <taxon>Bacillati</taxon>
        <taxon>Actinomycetota</taxon>
        <taxon>Actinomycetes</taxon>
        <taxon>Mycobacteriales</taxon>
        <taxon>Nocardiaceae</taxon>
        <taxon>Nocardia</taxon>
    </lineage>
</organism>
<feature type="transmembrane region" description="Helical" evidence="1">
    <location>
        <begin position="113"/>
        <end position="135"/>
    </location>
</feature>
<dbReference type="PROSITE" id="PS50924">
    <property type="entry name" value="MHYT"/>
    <property type="match status" value="1"/>
</dbReference>
<keyword evidence="1" id="KW-0812">Transmembrane</keyword>
<feature type="transmembrane region" description="Helical" evidence="1">
    <location>
        <begin position="50"/>
        <end position="74"/>
    </location>
</feature>
<dbReference type="RefSeq" id="WP_378562708.1">
    <property type="nucleotide sequence ID" value="NZ_JBHSDL010000014.1"/>
</dbReference>
<feature type="domain" description="MHYT" evidence="3">
    <location>
        <begin position="15"/>
        <end position="203"/>
    </location>
</feature>